<reference evidence="2 3" key="1">
    <citation type="submission" date="2016-11" db="EMBL/GenBank/DDBJ databases">
        <title>Description of two novel members of the family Erysipelotrichaceae: Ileibacterium lipovorans gen. nov., sp. nov. and Dubosiella newyorkensis, gen. nov., sp. nov.</title>
        <authorList>
            <person name="Cox L.M."/>
            <person name="Sohn J."/>
            <person name="Tyrrell K.L."/>
            <person name="Citron D.M."/>
            <person name="Lawson P.A."/>
            <person name="Patel N.B."/>
            <person name="Iizumi T."/>
            <person name="Perez-Perez G.I."/>
            <person name="Goldstein E.J."/>
            <person name="Blaser M.J."/>
        </authorList>
    </citation>
    <scope>NUCLEOTIDE SEQUENCE [LARGE SCALE GENOMIC DNA]</scope>
    <source>
        <strain evidence="2 3">NYU-BL-K8</strain>
    </source>
</reference>
<name>A0A1Q9YL90_9FIRM</name>
<dbReference type="EMBL" id="MPJZ01000046">
    <property type="protein sequence ID" value="OLU45646.1"/>
    <property type="molecule type" value="Genomic_DNA"/>
</dbReference>
<protein>
    <recommendedName>
        <fullName evidence="4">PIN-like domain-containing protein</fullName>
    </recommendedName>
</protein>
<evidence type="ECO:0008006" key="4">
    <source>
        <dbReference type="Google" id="ProtNLM"/>
    </source>
</evidence>
<feature type="compositionally biased region" description="Basic residues" evidence="1">
    <location>
        <begin position="244"/>
        <end position="266"/>
    </location>
</feature>
<evidence type="ECO:0000313" key="3">
    <source>
        <dbReference type="Proteomes" id="UP000186758"/>
    </source>
</evidence>
<evidence type="ECO:0000313" key="2">
    <source>
        <dbReference type="EMBL" id="OLU45646.1"/>
    </source>
</evidence>
<dbReference type="Proteomes" id="UP000186758">
    <property type="component" value="Unassembled WGS sequence"/>
</dbReference>
<comment type="caution">
    <text evidence="2">The sequence shown here is derived from an EMBL/GenBank/DDBJ whole genome shotgun (WGS) entry which is preliminary data.</text>
</comment>
<sequence>MSKDKKDKKKKKKKDGKKGGMCRVFVDSENVGNLIPSTLPDNTEVWFFLSDINVYRKVYGLLDDPRFHVVDLLETDNERRREKNEMDLAIIAFIANMITDGVKKKDRYVILSFDKGYDRAIHLLSEENPRLDISRETMSLRQFVEDTPDPRKGDFFKGSLPRDPMLRRKAVTCQDFAKFRETLTPAQRKSLRISQKKSTENGAATWFEYDFYADKYLLFSSGTLAGTYDCQEDGQAEYDSLLNRPKKKLHPARVTHRSRSRRKKKKPVAEPRLLA</sequence>
<dbReference type="RefSeq" id="WP_075885140.1">
    <property type="nucleotide sequence ID" value="NZ_CAMTBT010000024.1"/>
</dbReference>
<accession>A0A1Q9YL90</accession>
<feature type="region of interest" description="Disordered" evidence="1">
    <location>
        <begin position="240"/>
        <end position="275"/>
    </location>
</feature>
<evidence type="ECO:0000256" key="1">
    <source>
        <dbReference type="SAM" id="MobiDB-lite"/>
    </source>
</evidence>
<organism evidence="2 3">
    <name type="scientific">Faecalibaculum rodentium</name>
    <dbReference type="NCBI Taxonomy" id="1702221"/>
    <lineage>
        <taxon>Bacteria</taxon>
        <taxon>Bacillati</taxon>
        <taxon>Bacillota</taxon>
        <taxon>Erysipelotrichia</taxon>
        <taxon>Erysipelotrichales</taxon>
        <taxon>Erysipelotrichaceae</taxon>
        <taxon>Faecalibaculum</taxon>
    </lineage>
</organism>
<gene>
    <name evidence="2" type="ORF">BO223_04690</name>
</gene>
<dbReference type="AlphaFoldDB" id="A0A1Q9YL90"/>
<proteinExistence type="predicted"/>